<dbReference type="PROSITE" id="PS51257">
    <property type="entry name" value="PROKAR_LIPOPROTEIN"/>
    <property type="match status" value="1"/>
</dbReference>
<evidence type="ECO:0000313" key="3">
    <source>
        <dbReference type="EMBL" id="MCY1012266.1"/>
    </source>
</evidence>
<evidence type="ECO:0000256" key="1">
    <source>
        <dbReference type="SAM" id="SignalP"/>
    </source>
</evidence>
<dbReference type="AlphaFoldDB" id="A0A9X3J229"/>
<protein>
    <submittedName>
        <fullName evidence="3">ADYC domain-containing protein</fullName>
    </submittedName>
</protein>
<keyword evidence="1" id="KW-0732">Signal</keyword>
<feature type="chain" id="PRO_5040775813" evidence="1">
    <location>
        <begin position="21"/>
        <end position="337"/>
    </location>
</feature>
<accession>A0A9X3J229</accession>
<organism evidence="3 4">
    <name type="scientific">Nannocystis pusilla</name>
    <dbReference type="NCBI Taxonomy" id="889268"/>
    <lineage>
        <taxon>Bacteria</taxon>
        <taxon>Pseudomonadati</taxon>
        <taxon>Myxococcota</taxon>
        <taxon>Polyangia</taxon>
        <taxon>Nannocystales</taxon>
        <taxon>Nannocystaceae</taxon>
        <taxon>Nannocystis</taxon>
    </lineage>
</organism>
<dbReference type="Proteomes" id="UP001150924">
    <property type="component" value="Unassembled WGS sequence"/>
</dbReference>
<reference evidence="3" key="1">
    <citation type="submission" date="2022-11" db="EMBL/GenBank/DDBJ databases">
        <title>Minimal conservation of predation-associated metabolite biosynthetic gene clusters underscores biosynthetic potential of Myxococcota including descriptions for ten novel species: Archangium lansinium sp. nov., Myxococcus landrumus sp. nov., Nannocystis bai.</title>
        <authorList>
            <person name="Ahearne A."/>
            <person name="Stevens C."/>
            <person name="Phillips K."/>
        </authorList>
    </citation>
    <scope>NUCLEOTIDE SEQUENCE</scope>
    <source>
        <strain evidence="3">Na p29</strain>
    </source>
</reference>
<dbReference type="RefSeq" id="WP_267775617.1">
    <property type="nucleotide sequence ID" value="NZ_JAPNKE010000002.1"/>
</dbReference>
<name>A0A9X3J229_9BACT</name>
<feature type="domain" description="ADYC" evidence="2">
    <location>
        <begin position="113"/>
        <end position="301"/>
    </location>
</feature>
<proteinExistence type="predicted"/>
<feature type="signal peptide" evidence="1">
    <location>
        <begin position="1"/>
        <end position="20"/>
    </location>
</feature>
<keyword evidence="4" id="KW-1185">Reference proteome</keyword>
<dbReference type="InterPro" id="IPR045426">
    <property type="entry name" value="ADYC"/>
</dbReference>
<dbReference type="Pfam" id="PF20032">
    <property type="entry name" value="ADYC"/>
    <property type="match status" value="1"/>
</dbReference>
<sequence>MMSRTPFFLALALSLSAASACDEGMDGEFGADDGLEFRPGGFGAGGVLLNTNAIGDHPLHELNRFGELHEDVQLIAVYLKIVYKDQISWLKLDEVWSEKGQLRGRIKDVYYKGSAFVGSRWDLATYGGGIGKRKMFIDKYRYDEVDGNHKYVFAYPKDVTYGLHYYTKKTQPIKETGMLGACGDINGEGLEAVVYEDLHVDMKDGYVDNEKDLINIACLDGGIGKSALWGFRPWDIGYYEFMGAIRTIRADYCGDGDSWTKPGTAIELEDKWGYHTFADPLLKTEAFFGPKGAACVTRPRRPEIQLTGVECNGAKLPDCKDAKLGDFADTYFWTKAP</sequence>
<evidence type="ECO:0000313" key="4">
    <source>
        <dbReference type="Proteomes" id="UP001150924"/>
    </source>
</evidence>
<gene>
    <name evidence="3" type="ORF">OV079_43380</name>
</gene>
<evidence type="ECO:0000259" key="2">
    <source>
        <dbReference type="Pfam" id="PF20032"/>
    </source>
</evidence>
<dbReference type="EMBL" id="JAPNKE010000002">
    <property type="protein sequence ID" value="MCY1012266.1"/>
    <property type="molecule type" value="Genomic_DNA"/>
</dbReference>
<comment type="caution">
    <text evidence="3">The sequence shown here is derived from an EMBL/GenBank/DDBJ whole genome shotgun (WGS) entry which is preliminary data.</text>
</comment>